<keyword evidence="2" id="KW-0812">Transmembrane</keyword>
<keyword evidence="3" id="KW-1133">Transmembrane helix</keyword>
<dbReference type="InterPro" id="IPR001828">
    <property type="entry name" value="ANF_lig-bd_rcpt"/>
</dbReference>
<dbReference type="OrthoDB" id="6142301at2759"/>
<evidence type="ECO:0000313" key="7">
    <source>
        <dbReference type="Proteomes" id="UP000192578"/>
    </source>
</evidence>
<dbReference type="GO" id="GO:0016020">
    <property type="term" value="C:membrane"/>
    <property type="evidence" value="ECO:0007669"/>
    <property type="project" value="UniProtKB-SubCell"/>
</dbReference>
<evidence type="ECO:0000256" key="1">
    <source>
        <dbReference type="ARBA" id="ARBA00004370"/>
    </source>
</evidence>
<evidence type="ECO:0000256" key="2">
    <source>
        <dbReference type="ARBA" id="ARBA00022692"/>
    </source>
</evidence>
<keyword evidence="4" id="KW-0472">Membrane</keyword>
<gene>
    <name evidence="6" type="ORF">BV898_09483</name>
</gene>
<keyword evidence="7" id="KW-1185">Reference proteome</keyword>
<organism evidence="6 7">
    <name type="scientific">Hypsibius exemplaris</name>
    <name type="common">Freshwater tardigrade</name>
    <dbReference type="NCBI Taxonomy" id="2072580"/>
    <lineage>
        <taxon>Eukaryota</taxon>
        <taxon>Metazoa</taxon>
        <taxon>Ecdysozoa</taxon>
        <taxon>Tardigrada</taxon>
        <taxon>Eutardigrada</taxon>
        <taxon>Parachela</taxon>
        <taxon>Hypsibioidea</taxon>
        <taxon>Hypsibiidae</taxon>
        <taxon>Hypsibius</taxon>
    </lineage>
</organism>
<dbReference type="SUPFAM" id="SSF53822">
    <property type="entry name" value="Periplasmic binding protein-like I"/>
    <property type="match status" value="1"/>
</dbReference>
<comment type="caution">
    <text evidence="6">The sequence shown here is derived from an EMBL/GenBank/DDBJ whole genome shotgun (WGS) entry which is preliminary data.</text>
</comment>
<feature type="domain" description="Receptor ligand binding region" evidence="5">
    <location>
        <begin position="103"/>
        <end position="247"/>
    </location>
</feature>
<comment type="subcellular location">
    <subcellularLocation>
        <location evidence="1">Membrane</location>
    </subcellularLocation>
</comment>
<name>A0A1W0WMF1_HYPEX</name>
<dbReference type="Proteomes" id="UP000192578">
    <property type="component" value="Unassembled WGS sequence"/>
</dbReference>
<dbReference type="EMBL" id="MTYJ01000075">
    <property type="protein sequence ID" value="OQV16337.1"/>
    <property type="molecule type" value="Genomic_DNA"/>
</dbReference>
<evidence type="ECO:0000313" key="6">
    <source>
        <dbReference type="EMBL" id="OQV16337.1"/>
    </source>
</evidence>
<sequence length="265" mass="29567">MAAAAAGATSSLLPAAEVPARSVEIVSPGLLWTVDNAVASTLGLAGPAFDVSIAALRRNLHCSFNISHTYLYEEDIVDCGTLQNEVQDILARWYYKVHREESMAAVITPGCIESAQINQLVAEWNVLFISTSNSDSTIHDDEKSPTWITTNLYPSSYYGIIFVRLLQRHKWTSVEILRDDSSTAFYSLVAQLTRQCLNVQRIRTVFSSYTSGNGTQPFNFPTFLRQFSTRNRVLLFLGPAKQLRLLLVSFMGSGSLYRQSKRKLI</sequence>
<protein>
    <recommendedName>
        <fullName evidence="5">Receptor ligand binding region domain-containing protein</fullName>
    </recommendedName>
</protein>
<dbReference type="Gene3D" id="3.40.50.2300">
    <property type="match status" value="2"/>
</dbReference>
<dbReference type="AlphaFoldDB" id="A0A1W0WMF1"/>
<accession>A0A1W0WMF1</accession>
<evidence type="ECO:0000259" key="5">
    <source>
        <dbReference type="Pfam" id="PF01094"/>
    </source>
</evidence>
<dbReference type="InterPro" id="IPR028082">
    <property type="entry name" value="Peripla_BP_I"/>
</dbReference>
<reference evidence="7" key="1">
    <citation type="submission" date="2017-01" db="EMBL/GenBank/DDBJ databases">
        <title>Comparative genomics of anhydrobiosis in the tardigrade Hypsibius dujardini.</title>
        <authorList>
            <person name="Yoshida Y."/>
            <person name="Koutsovoulos G."/>
            <person name="Laetsch D."/>
            <person name="Stevens L."/>
            <person name="Kumar S."/>
            <person name="Horikawa D."/>
            <person name="Ishino K."/>
            <person name="Komine S."/>
            <person name="Tomita M."/>
            <person name="Blaxter M."/>
            <person name="Arakawa K."/>
        </authorList>
    </citation>
    <scope>NUCLEOTIDE SEQUENCE [LARGE SCALE GENOMIC DNA]</scope>
    <source>
        <strain evidence="7">Z151</strain>
    </source>
</reference>
<evidence type="ECO:0000256" key="4">
    <source>
        <dbReference type="ARBA" id="ARBA00023136"/>
    </source>
</evidence>
<dbReference type="Pfam" id="PF01094">
    <property type="entry name" value="ANF_receptor"/>
    <property type="match status" value="1"/>
</dbReference>
<proteinExistence type="predicted"/>
<evidence type="ECO:0000256" key="3">
    <source>
        <dbReference type="ARBA" id="ARBA00022989"/>
    </source>
</evidence>